<dbReference type="InterPro" id="IPR015202">
    <property type="entry name" value="GO-like_E_set"/>
</dbReference>
<protein>
    <submittedName>
        <fullName evidence="5">Aldehyde oxidase GLOX-like</fullName>
    </submittedName>
</protein>
<evidence type="ECO:0000259" key="4">
    <source>
        <dbReference type="Pfam" id="PF09118"/>
    </source>
</evidence>
<keyword evidence="1 2" id="KW-0732">Signal</keyword>
<evidence type="ECO:0000259" key="3">
    <source>
        <dbReference type="Pfam" id="PF07250"/>
    </source>
</evidence>
<keyword evidence="6" id="KW-1185">Reference proteome</keyword>
<feature type="chain" id="PRO_5042045482" evidence="2">
    <location>
        <begin position="20"/>
        <end position="543"/>
    </location>
</feature>
<comment type="caution">
    <text evidence="5">The sequence shown here is derived from an EMBL/GenBank/DDBJ whole genome shotgun (WGS) entry which is preliminary data.</text>
</comment>
<evidence type="ECO:0000256" key="2">
    <source>
        <dbReference type="SAM" id="SignalP"/>
    </source>
</evidence>
<feature type="domain" description="Glyoxal oxidase N-terminal" evidence="3">
    <location>
        <begin position="37"/>
        <end position="428"/>
    </location>
</feature>
<evidence type="ECO:0000313" key="6">
    <source>
        <dbReference type="Proteomes" id="UP001237642"/>
    </source>
</evidence>
<evidence type="ECO:0000313" key="5">
    <source>
        <dbReference type="EMBL" id="KAK1362322.1"/>
    </source>
</evidence>
<dbReference type="PANTHER" id="PTHR32208">
    <property type="entry name" value="SECRETED PROTEIN-RELATED"/>
    <property type="match status" value="1"/>
</dbReference>
<dbReference type="Pfam" id="PF07250">
    <property type="entry name" value="Glyoxal_oxid_N"/>
    <property type="match status" value="1"/>
</dbReference>
<dbReference type="InterPro" id="IPR011043">
    <property type="entry name" value="Gal_Oxase/kelch_b-propeller"/>
</dbReference>
<dbReference type="Pfam" id="PF09118">
    <property type="entry name" value="GO-like_E_set"/>
    <property type="match status" value="1"/>
</dbReference>
<dbReference type="AlphaFoldDB" id="A0AAD8HA00"/>
<reference evidence="5" key="1">
    <citation type="submission" date="2023-02" db="EMBL/GenBank/DDBJ databases">
        <title>Genome of toxic invasive species Heracleum sosnowskyi carries increased number of genes despite the absence of recent whole-genome duplications.</title>
        <authorList>
            <person name="Schelkunov M."/>
            <person name="Shtratnikova V."/>
            <person name="Makarenko M."/>
            <person name="Klepikova A."/>
            <person name="Omelchenko D."/>
            <person name="Novikova G."/>
            <person name="Obukhova E."/>
            <person name="Bogdanov V."/>
            <person name="Penin A."/>
            <person name="Logacheva M."/>
        </authorList>
    </citation>
    <scope>NUCLEOTIDE SEQUENCE</scope>
    <source>
        <strain evidence="5">Hsosn_3</strain>
        <tissue evidence="5">Leaf</tissue>
    </source>
</reference>
<dbReference type="PANTHER" id="PTHR32208:SF62">
    <property type="entry name" value="OXIDASE, PUTATIVE, EXPRESSED-RELATED"/>
    <property type="match status" value="1"/>
</dbReference>
<name>A0AAD8HA00_9APIA</name>
<feature type="domain" description="Galactose oxidase-like Early set" evidence="4">
    <location>
        <begin position="437"/>
        <end position="542"/>
    </location>
</feature>
<accession>A0AAD8HA00</accession>
<dbReference type="EMBL" id="JAUIZM010000010">
    <property type="protein sequence ID" value="KAK1362322.1"/>
    <property type="molecule type" value="Genomic_DNA"/>
</dbReference>
<sequence>MQRLLFFLFFAVACCCTSATSGGKWDLLLPSVGIVAMHMQLLHDNRVIIYDRTDFGTSNISLADNKCRMDPNELRLVKDCSAHSVEYDVASNSIRPLMVQTDVWCSSGAVTPDGRLVQAGGYNDGDHTVRIYTPCDDGSTCDWVEIPSGLIQRRWYATSHILPDGRQIIIGGRRQFNYEFYPKGASSTTYLLPFLVQTYEFPATENNLYPFVFLNVDGNLFIFANNRAILLDYTNDVVVKTYPEIPDGHPRNYPSTGSAVLLPLKNLQEETTEAEVLVCGGAPKGSFVNANASRIFDQALDTCARIKITDQDPQWVMEKMPLSRVMSDMILLPTGDVLIINGCSNGTAGYDNGRSPALNPVIYEPDNQTDSRFEIQNPATTPRMYHSSAILLADGRVLVGGSNPQYYYRFTGVMFPTDLSLESFSPSYLDPEFGYLRPTITSPVTQTMVGYGQQIPIQFMVPGEVNLDLVTVTMVAPSFNTHSFSMSQRLLVLGSGNVTLVGLHKYQIRVATPSSGNLAPSGFYMLFVVHQGIPSEAIWIQIQ</sequence>
<feature type="signal peptide" evidence="2">
    <location>
        <begin position="1"/>
        <end position="19"/>
    </location>
</feature>
<dbReference type="InterPro" id="IPR009880">
    <property type="entry name" value="Glyoxal_oxidase_N"/>
</dbReference>
<dbReference type="InterPro" id="IPR013783">
    <property type="entry name" value="Ig-like_fold"/>
</dbReference>
<dbReference type="InterPro" id="IPR014756">
    <property type="entry name" value="Ig_E-set"/>
</dbReference>
<dbReference type="SUPFAM" id="SSF81296">
    <property type="entry name" value="E set domains"/>
    <property type="match status" value="1"/>
</dbReference>
<dbReference type="InterPro" id="IPR037293">
    <property type="entry name" value="Gal_Oxidase_central_sf"/>
</dbReference>
<evidence type="ECO:0000256" key="1">
    <source>
        <dbReference type="ARBA" id="ARBA00022729"/>
    </source>
</evidence>
<dbReference type="Proteomes" id="UP001237642">
    <property type="component" value="Unassembled WGS sequence"/>
</dbReference>
<gene>
    <name evidence="5" type="ORF">POM88_046796</name>
</gene>
<reference evidence="5" key="2">
    <citation type="submission" date="2023-05" db="EMBL/GenBank/DDBJ databases">
        <authorList>
            <person name="Schelkunov M.I."/>
        </authorList>
    </citation>
    <scope>NUCLEOTIDE SEQUENCE</scope>
    <source>
        <strain evidence="5">Hsosn_3</strain>
        <tissue evidence="5">Leaf</tissue>
    </source>
</reference>
<dbReference type="CDD" id="cd02851">
    <property type="entry name" value="E_set_GO_C"/>
    <property type="match status" value="1"/>
</dbReference>
<dbReference type="Gene3D" id="2.130.10.80">
    <property type="entry name" value="Galactose oxidase/kelch, beta-propeller"/>
    <property type="match status" value="1"/>
</dbReference>
<dbReference type="Gene3D" id="2.60.40.10">
    <property type="entry name" value="Immunoglobulins"/>
    <property type="match status" value="1"/>
</dbReference>
<proteinExistence type="predicted"/>
<organism evidence="5 6">
    <name type="scientific">Heracleum sosnowskyi</name>
    <dbReference type="NCBI Taxonomy" id="360622"/>
    <lineage>
        <taxon>Eukaryota</taxon>
        <taxon>Viridiplantae</taxon>
        <taxon>Streptophyta</taxon>
        <taxon>Embryophyta</taxon>
        <taxon>Tracheophyta</taxon>
        <taxon>Spermatophyta</taxon>
        <taxon>Magnoliopsida</taxon>
        <taxon>eudicotyledons</taxon>
        <taxon>Gunneridae</taxon>
        <taxon>Pentapetalae</taxon>
        <taxon>asterids</taxon>
        <taxon>campanulids</taxon>
        <taxon>Apiales</taxon>
        <taxon>Apiaceae</taxon>
        <taxon>Apioideae</taxon>
        <taxon>apioid superclade</taxon>
        <taxon>Tordylieae</taxon>
        <taxon>Tordyliinae</taxon>
        <taxon>Heracleum</taxon>
    </lineage>
</organism>
<dbReference type="SUPFAM" id="SSF50965">
    <property type="entry name" value="Galactose oxidase, central domain"/>
    <property type="match status" value="1"/>
</dbReference>